<reference evidence="2 3" key="1">
    <citation type="submission" date="2018-07" db="EMBL/GenBank/DDBJ databases">
        <title>Genomic Encyclopedia of Type Strains, Phase IV (KMG-IV): sequencing the most valuable type-strain genomes for metagenomic binning, comparative biology and taxonomic classification.</title>
        <authorList>
            <person name="Goeker M."/>
        </authorList>
    </citation>
    <scope>NUCLEOTIDE SEQUENCE [LARGE SCALE GENOMIC DNA]</scope>
    <source>
        <strain evidence="2 3">DSM 26407</strain>
    </source>
</reference>
<dbReference type="AlphaFoldDB" id="A0A369CLL0"/>
<dbReference type="EMBL" id="QPJY01000001">
    <property type="protein sequence ID" value="RCX32754.1"/>
    <property type="molecule type" value="Genomic_DNA"/>
</dbReference>
<sequence>MQNAHIDHQGTALNYQSASLLAKELAREKQMQDPTIMAWHRLGAQESPPYFDGSNPATWWKKFGAGNGGSLEISVGDEYQFIMMDASGYETLGEMPLRNLSDGHGNEYLCFTPILGKTATRPTPEACTPLDGWLADQF</sequence>
<protein>
    <recommendedName>
        <fullName evidence="1">DUF5619 domain-containing protein</fullName>
    </recommendedName>
</protein>
<evidence type="ECO:0000313" key="3">
    <source>
        <dbReference type="Proteomes" id="UP000252707"/>
    </source>
</evidence>
<dbReference type="Proteomes" id="UP000252707">
    <property type="component" value="Unassembled WGS sequence"/>
</dbReference>
<accession>A0A369CLL0</accession>
<evidence type="ECO:0000313" key="2">
    <source>
        <dbReference type="EMBL" id="RCX32754.1"/>
    </source>
</evidence>
<feature type="domain" description="DUF5619" evidence="1">
    <location>
        <begin position="1"/>
        <end position="83"/>
    </location>
</feature>
<dbReference type="InterPro" id="IPR041145">
    <property type="entry name" value="DUF5619"/>
</dbReference>
<dbReference type="Pfam" id="PF18505">
    <property type="entry name" value="DUF5619"/>
    <property type="match status" value="1"/>
</dbReference>
<gene>
    <name evidence="2" type="ORF">DFQ59_10152</name>
</gene>
<comment type="caution">
    <text evidence="2">The sequence shown here is derived from an EMBL/GenBank/DDBJ whole genome shotgun (WGS) entry which is preliminary data.</text>
</comment>
<dbReference type="RefSeq" id="WP_114277667.1">
    <property type="nucleotide sequence ID" value="NZ_QPJY01000001.1"/>
</dbReference>
<name>A0A369CLL0_9GAMM</name>
<proteinExistence type="predicted"/>
<dbReference type="Gene3D" id="3.30.1490.340">
    <property type="match status" value="1"/>
</dbReference>
<organism evidence="2 3">
    <name type="scientific">Thioalbus denitrificans</name>
    <dbReference type="NCBI Taxonomy" id="547122"/>
    <lineage>
        <taxon>Bacteria</taxon>
        <taxon>Pseudomonadati</taxon>
        <taxon>Pseudomonadota</taxon>
        <taxon>Gammaproteobacteria</taxon>
        <taxon>Chromatiales</taxon>
        <taxon>Ectothiorhodospiraceae</taxon>
        <taxon>Thioalbus</taxon>
    </lineage>
</organism>
<evidence type="ECO:0000259" key="1">
    <source>
        <dbReference type="Pfam" id="PF18505"/>
    </source>
</evidence>
<keyword evidence="3" id="KW-1185">Reference proteome</keyword>